<evidence type="ECO:0000313" key="29">
    <source>
        <dbReference type="Proteomes" id="UP001474421"/>
    </source>
</evidence>
<keyword evidence="13 26" id="KW-0472">Membrane</keyword>
<feature type="compositionally biased region" description="Basic and acidic residues" evidence="25">
    <location>
        <begin position="641"/>
        <end position="663"/>
    </location>
</feature>
<feature type="region of interest" description="Disordered" evidence="25">
    <location>
        <begin position="543"/>
        <end position="578"/>
    </location>
</feature>
<evidence type="ECO:0000256" key="9">
    <source>
        <dbReference type="ARBA" id="ARBA00022729"/>
    </source>
</evidence>
<evidence type="ECO:0000256" key="17">
    <source>
        <dbReference type="ARBA" id="ARBA00023273"/>
    </source>
</evidence>
<dbReference type="GO" id="GO:0007155">
    <property type="term" value="P:cell adhesion"/>
    <property type="evidence" value="ECO:0007669"/>
    <property type="project" value="UniProtKB-KW"/>
</dbReference>
<evidence type="ECO:0000256" key="11">
    <source>
        <dbReference type="ARBA" id="ARBA00022974"/>
    </source>
</evidence>
<keyword evidence="8 26" id="KW-0812">Transmembrane</keyword>
<sequence length="813" mass="90680">MRLVNEMYNLGIADNNSKEVKGGEDCGEDKERGQRATLVVTERRNTPPFVSFLLSSVLTVCFEEFGEGPRAAPKTLSTPPPATRCFPARLPLGERAGLSQSRCERKVRRLWVQDLEARAMAKFWLCAAVGFYMLQQICAARMDLNISCRYAGVFHVEKNQRYSLTREEAVQLCEALNSTIPTWDQMEKAYTLGFETCRYGYIEDKIVLPRHTPYFLCAANNTGIYILSSNFSDRYDAYCFNSSESRDVVCEPVKKLYSALPDNNSSVEIFNADGSRYVEGKKVTERPQVTEDDSSVGSGSAIGRGTTDPSDFIPEDDITTFTAVYGSEDPHYHHPGNPSEDQNPTEENSNHGKHHGNSSQDQQITEDFPLWWPPEEPKGMQNTTSSEDQSFEDDDDGGGDDDEEGSGQKNPETVLEWDNSGDKELQSSNTTVNSSRDVKQEESTHGILLPAVHSGRDSEVRYSTNDTRVDVLPGIVLLGDDEQYSTTTAMSSSDDFFKQEDSKQPQLASAFPELEIEDTISPAINTSDMLHPEFSISDENENTLEKDPFHHPDWFSEEKPTNTSSNGTEISKQHENEHHSYEDVGFYGTKEDSTPEPVRQWVSEDMYTTKATMDVLFSGIVPRRGINQKNKTDHTVVASSDGDKNEKSDLGPEWHPTWTRDDENLVNNSQDPINRHPPSTDSPDPNKHPSVAGDKNMTPLPEGSGKSQPRMARIPDWLIVVASLLALALILGVCIAVNSRRRCGQKKKLVINNGKGGIDEKKKDGLNGEASKSQEMVHLVHKEKPEGQKGPHDEFEAIDETQNQQDVPLKSGM</sequence>
<dbReference type="PANTHER" id="PTHR10225:SF6">
    <property type="entry name" value="CD44 ANTIGEN"/>
    <property type="match status" value="1"/>
</dbReference>
<comment type="caution">
    <text evidence="28">The sequence shown here is derived from an EMBL/GenBank/DDBJ whole genome shotgun (WGS) entry which is preliminary data.</text>
</comment>
<evidence type="ECO:0000259" key="27">
    <source>
        <dbReference type="PROSITE" id="PS50963"/>
    </source>
</evidence>
<dbReference type="GO" id="GO:0035692">
    <property type="term" value="C:macrophage migration inhibitory factor receptor complex"/>
    <property type="evidence" value="ECO:0007669"/>
    <property type="project" value="TreeGrafter"/>
</dbReference>
<name>A0AAW1C667_CROAD</name>
<evidence type="ECO:0000256" key="8">
    <source>
        <dbReference type="ARBA" id="ARBA00022692"/>
    </source>
</evidence>
<dbReference type="EMBL" id="JAOTOJ010000001">
    <property type="protein sequence ID" value="KAK9409895.1"/>
    <property type="molecule type" value="Genomic_DNA"/>
</dbReference>
<dbReference type="GO" id="GO:0004896">
    <property type="term" value="F:cytokine receptor activity"/>
    <property type="evidence" value="ECO:0007669"/>
    <property type="project" value="TreeGrafter"/>
</dbReference>
<dbReference type="CDD" id="cd03516">
    <property type="entry name" value="Link_domain_CD44_like"/>
    <property type="match status" value="1"/>
</dbReference>
<evidence type="ECO:0000256" key="19">
    <source>
        <dbReference type="ARBA" id="ARBA00029928"/>
    </source>
</evidence>
<protein>
    <recommendedName>
        <fullName evidence="4">CD44 antigen</fullName>
    </recommendedName>
    <alternativeName>
        <fullName evidence="22">GP90 lymphocyte homing/adhesion receptor</fullName>
    </alternativeName>
    <alternativeName>
        <fullName evidence="21">HUTCH-I</fullName>
    </alternativeName>
    <alternativeName>
        <fullName evidence="23">Hermes antigen</fullName>
    </alternativeName>
    <alternativeName>
        <fullName evidence="20">Hyaluronate receptor</fullName>
    </alternativeName>
    <alternativeName>
        <fullName evidence="18">Phagocytic glycoprotein 1</fullName>
    </alternativeName>
    <alternativeName>
        <fullName evidence="19">Phagocytic glycoprotein I</fullName>
    </alternativeName>
</protein>
<keyword evidence="11" id="KW-0654">Proteoglycan</keyword>
<feature type="compositionally biased region" description="Basic and acidic residues" evidence="25">
    <location>
        <begin position="757"/>
        <end position="766"/>
    </location>
</feature>
<evidence type="ECO:0000256" key="1">
    <source>
        <dbReference type="ARBA" id="ARBA00004105"/>
    </source>
</evidence>
<organism evidence="28 29">
    <name type="scientific">Crotalus adamanteus</name>
    <name type="common">Eastern diamondback rattlesnake</name>
    <dbReference type="NCBI Taxonomy" id="8729"/>
    <lineage>
        <taxon>Eukaryota</taxon>
        <taxon>Metazoa</taxon>
        <taxon>Chordata</taxon>
        <taxon>Craniata</taxon>
        <taxon>Vertebrata</taxon>
        <taxon>Euteleostomi</taxon>
        <taxon>Lepidosauria</taxon>
        <taxon>Squamata</taxon>
        <taxon>Bifurcata</taxon>
        <taxon>Unidentata</taxon>
        <taxon>Episquamata</taxon>
        <taxon>Toxicofera</taxon>
        <taxon>Serpentes</taxon>
        <taxon>Colubroidea</taxon>
        <taxon>Viperidae</taxon>
        <taxon>Crotalinae</taxon>
        <taxon>Crotalus</taxon>
    </lineage>
</organism>
<dbReference type="GO" id="GO:0005902">
    <property type="term" value="C:microvillus"/>
    <property type="evidence" value="ECO:0007669"/>
    <property type="project" value="UniProtKB-SubCell"/>
</dbReference>
<dbReference type="GO" id="GO:0006954">
    <property type="term" value="P:inflammatory response"/>
    <property type="evidence" value="ECO:0007669"/>
    <property type="project" value="TreeGrafter"/>
</dbReference>
<keyword evidence="14" id="KW-1015">Disulfide bond</keyword>
<evidence type="ECO:0000256" key="24">
    <source>
        <dbReference type="PROSITE-ProRule" id="PRU00323"/>
    </source>
</evidence>
<evidence type="ECO:0000256" key="16">
    <source>
        <dbReference type="ARBA" id="ARBA00023180"/>
    </source>
</evidence>
<keyword evidence="10" id="KW-0130">Cell adhesion</keyword>
<keyword evidence="5" id="KW-1003">Cell membrane</keyword>
<feature type="compositionally biased region" description="Polar residues" evidence="25">
    <location>
        <begin position="561"/>
        <end position="570"/>
    </location>
</feature>
<dbReference type="InterPro" id="IPR000538">
    <property type="entry name" value="Link_dom"/>
</dbReference>
<dbReference type="FunFam" id="3.10.100.10:FF:000004">
    <property type="entry name" value="CD44 antigen isoform X2"/>
    <property type="match status" value="1"/>
</dbReference>
<comment type="caution">
    <text evidence="24">Lacks conserved residue(s) required for the propagation of feature annotation.</text>
</comment>
<evidence type="ECO:0000256" key="13">
    <source>
        <dbReference type="ARBA" id="ARBA00023136"/>
    </source>
</evidence>
<feature type="compositionally biased region" description="Polar residues" evidence="25">
    <location>
        <begin position="665"/>
        <end position="683"/>
    </location>
</feature>
<evidence type="ECO:0000256" key="4">
    <source>
        <dbReference type="ARBA" id="ARBA00020474"/>
    </source>
</evidence>
<dbReference type="GO" id="GO:0016323">
    <property type="term" value="C:basolateral plasma membrane"/>
    <property type="evidence" value="ECO:0007669"/>
    <property type="project" value="TreeGrafter"/>
</dbReference>
<dbReference type="GO" id="GO:0048731">
    <property type="term" value="P:system development"/>
    <property type="evidence" value="ECO:0007669"/>
    <property type="project" value="UniProtKB-ARBA"/>
</dbReference>
<evidence type="ECO:0000256" key="5">
    <source>
        <dbReference type="ARBA" id="ARBA00022475"/>
    </source>
</evidence>
<feature type="region of interest" description="Disordered" evidence="25">
    <location>
        <begin position="281"/>
        <end position="461"/>
    </location>
</feature>
<feature type="compositionally biased region" description="Polar residues" evidence="25">
    <location>
        <begin position="426"/>
        <end position="435"/>
    </location>
</feature>
<dbReference type="GO" id="GO:0005576">
    <property type="term" value="C:extracellular region"/>
    <property type="evidence" value="ECO:0007669"/>
    <property type="project" value="UniProtKB-SubCell"/>
</dbReference>
<dbReference type="Gene3D" id="3.10.100.10">
    <property type="entry name" value="Mannose-Binding Protein A, subunit A"/>
    <property type="match status" value="1"/>
</dbReference>
<feature type="compositionally biased region" description="Acidic residues" evidence="25">
    <location>
        <begin position="389"/>
        <end position="405"/>
    </location>
</feature>
<keyword evidence="29" id="KW-1185">Reference proteome</keyword>
<dbReference type="InterPro" id="IPR043210">
    <property type="entry name" value="CD44_antigen-like"/>
</dbReference>
<dbReference type="PRINTS" id="PR00658">
    <property type="entry name" value="CD44"/>
</dbReference>
<evidence type="ECO:0000256" key="10">
    <source>
        <dbReference type="ARBA" id="ARBA00022889"/>
    </source>
</evidence>
<keyword evidence="7" id="KW-0597">Phosphoprotein</keyword>
<evidence type="ECO:0000256" key="3">
    <source>
        <dbReference type="ARBA" id="ARBA00004613"/>
    </source>
</evidence>
<evidence type="ECO:0000256" key="25">
    <source>
        <dbReference type="SAM" id="MobiDB-lite"/>
    </source>
</evidence>
<evidence type="ECO:0000256" key="26">
    <source>
        <dbReference type="SAM" id="Phobius"/>
    </source>
</evidence>
<dbReference type="PROSITE" id="PS01241">
    <property type="entry name" value="LINK_1"/>
    <property type="match status" value="1"/>
</dbReference>
<evidence type="ECO:0000256" key="2">
    <source>
        <dbReference type="ARBA" id="ARBA00004251"/>
    </source>
</evidence>
<dbReference type="GO" id="GO:0009986">
    <property type="term" value="C:cell surface"/>
    <property type="evidence" value="ECO:0007669"/>
    <property type="project" value="UniProtKB-ARBA"/>
</dbReference>
<dbReference type="SMART" id="SM00445">
    <property type="entry name" value="LINK"/>
    <property type="match status" value="1"/>
</dbReference>
<dbReference type="PANTHER" id="PTHR10225">
    <property type="entry name" value="HYALURONAN RECEPTOR"/>
    <property type="match status" value="1"/>
</dbReference>
<comment type="subcellular location">
    <subcellularLocation>
        <location evidence="2">Cell membrane</location>
        <topology evidence="2">Single-pass type I membrane protein</topology>
    </subcellularLocation>
    <subcellularLocation>
        <location evidence="1">Cell projection</location>
        <location evidence="1">Microvillus</location>
    </subcellularLocation>
    <subcellularLocation>
        <location evidence="3">Secreted</location>
    </subcellularLocation>
</comment>
<dbReference type="Proteomes" id="UP001474421">
    <property type="component" value="Unassembled WGS sequence"/>
</dbReference>
<feature type="region of interest" description="Disordered" evidence="25">
    <location>
        <begin position="754"/>
        <end position="813"/>
    </location>
</feature>
<evidence type="ECO:0000256" key="23">
    <source>
        <dbReference type="ARBA" id="ARBA00032917"/>
    </source>
</evidence>
<dbReference type="SUPFAM" id="SSF56436">
    <property type="entry name" value="C-type lectin-like"/>
    <property type="match status" value="1"/>
</dbReference>
<keyword evidence="15" id="KW-0675">Receptor</keyword>
<feature type="region of interest" description="Disordered" evidence="25">
    <location>
        <begin position="628"/>
        <end position="709"/>
    </location>
</feature>
<evidence type="ECO:0000256" key="15">
    <source>
        <dbReference type="ARBA" id="ARBA00023170"/>
    </source>
</evidence>
<feature type="domain" description="Link" evidence="27">
    <location>
        <begin position="152"/>
        <end position="241"/>
    </location>
</feature>
<dbReference type="PRINTS" id="PR01265">
    <property type="entry name" value="LINKMODULE"/>
</dbReference>
<dbReference type="Pfam" id="PF00193">
    <property type="entry name" value="Xlink"/>
    <property type="match status" value="1"/>
</dbReference>
<evidence type="ECO:0000256" key="18">
    <source>
        <dbReference type="ARBA" id="ARBA00029917"/>
    </source>
</evidence>
<dbReference type="InterPro" id="IPR001231">
    <property type="entry name" value="CD44_antigen"/>
</dbReference>
<dbReference type="GO" id="GO:0009653">
    <property type="term" value="P:anatomical structure morphogenesis"/>
    <property type="evidence" value="ECO:0007669"/>
    <property type="project" value="UniProtKB-ARBA"/>
</dbReference>
<dbReference type="PROSITE" id="PS50963">
    <property type="entry name" value="LINK_2"/>
    <property type="match status" value="1"/>
</dbReference>
<proteinExistence type="predicted"/>
<feature type="transmembrane region" description="Helical" evidence="26">
    <location>
        <begin position="717"/>
        <end position="738"/>
    </location>
</feature>
<evidence type="ECO:0000256" key="7">
    <source>
        <dbReference type="ARBA" id="ARBA00022553"/>
    </source>
</evidence>
<dbReference type="InterPro" id="IPR016186">
    <property type="entry name" value="C-type_lectin-like/link_sf"/>
</dbReference>
<dbReference type="GO" id="GO:0070374">
    <property type="term" value="P:positive regulation of ERK1 and ERK2 cascade"/>
    <property type="evidence" value="ECO:0007669"/>
    <property type="project" value="TreeGrafter"/>
</dbReference>
<reference evidence="28 29" key="1">
    <citation type="journal article" date="2024" name="Proc. Natl. Acad. Sci. U.S.A.">
        <title>The genetic regulatory architecture and epigenomic basis for age-related changes in rattlesnake venom.</title>
        <authorList>
            <person name="Hogan M.P."/>
            <person name="Holding M.L."/>
            <person name="Nystrom G.S."/>
            <person name="Colston T.J."/>
            <person name="Bartlett D.A."/>
            <person name="Mason A.J."/>
            <person name="Ellsworth S.A."/>
            <person name="Rautsaw R.M."/>
            <person name="Lawrence K.C."/>
            <person name="Strickland J.L."/>
            <person name="He B."/>
            <person name="Fraser P."/>
            <person name="Margres M.J."/>
            <person name="Gilbert D.M."/>
            <person name="Gibbs H.L."/>
            <person name="Parkinson C.L."/>
            <person name="Rokyta D.R."/>
        </authorList>
    </citation>
    <scope>NUCLEOTIDE SEQUENCE [LARGE SCALE GENOMIC DNA]</scope>
    <source>
        <strain evidence="28">DRR0105</strain>
    </source>
</reference>
<gene>
    <name evidence="28" type="ORF">NXF25_001070</name>
</gene>
<evidence type="ECO:0000313" key="28">
    <source>
        <dbReference type="EMBL" id="KAK9409895.1"/>
    </source>
</evidence>
<keyword evidence="12 26" id="KW-1133">Transmembrane helix</keyword>
<evidence type="ECO:0000256" key="6">
    <source>
        <dbReference type="ARBA" id="ARBA00022525"/>
    </source>
</evidence>
<accession>A0AAW1C667</accession>
<evidence type="ECO:0000256" key="21">
    <source>
        <dbReference type="ARBA" id="ARBA00031823"/>
    </source>
</evidence>
<evidence type="ECO:0000256" key="22">
    <source>
        <dbReference type="ARBA" id="ARBA00032514"/>
    </source>
</evidence>
<feature type="compositionally biased region" description="Basic and acidic residues" evidence="25">
    <location>
        <begin position="543"/>
        <end position="560"/>
    </location>
</feature>
<dbReference type="GO" id="GO:0042981">
    <property type="term" value="P:regulation of apoptotic process"/>
    <property type="evidence" value="ECO:0007669"/>
    <property type="project" value="UniProtKB-ARBA"/>
</dbReference>
<evidence type="ECO:0000256" key="14">
    <source>
        <dbReference type="ARBA" id="ARBA00023157"/>
    </source>
</evidence>
<feature type="compositionally biased region" description="Basic and acidic residues" evidence="25">
    <location>
        <begin position="778"/>
        <end position="795"/>
    </location>
</feature>
<keyword evidence="9" id="KW-0732">Signal</keyword>
<evidence type="ECO:0000256" key="20">
    <source>
        <dbReference type="ARBA" id="ARBA00031179"/>
    </source>
</evidence>
<keyword evidence="17" id="KW-0966">Cell projection</keyword>
<keyword evidence="6" id="KW-0964">Secreted</keyword>
<keyword evidence="16" id="KW-0325">Glycoprotein</keyword>
<dbReference type="AlphaFoldDB" id="A0AAW1C667"/>
<dbReference type="GO" id="GO:0005540">
    <property type="term" value="F:hyaluronic acid binding"/>
    <property type="evidence" value="ECO:0007669"/>
    <property type="project" value="InterPro"/>
</dbReference>
<evidence type="ECO:0000256" key="12">
    <source>
        <dbReference type="ARBA" id="ARBA00022989"/>
    </source>
</evidence>
<dbReference type="InterPro" id="IPR016187">
    <property type="entry name" value="CTDL_fold"/>
</dbReference>